<dbReference type="InterPro" id="IPR018870">
    <property type="entry name" value="Tti2"/>
</dbReference>
<evidence type="ECO:0000256" key="1">
    <source>
        <dbReference type="ARBA" id="ARBA00034736"/>
    </source>
</evidence>
<reference evidence="4" key="1">
    <citation type="journal article" date="2015" name="PLoS Genet.">
        <title>The dynamic genome and transcriptome of the human fungal pathogen Blastomyces and close relative Emmonsia.</title>
        <authorList>
            <person name="Munoz J.F."/>
            <person name="Gauthier G.M."/>
            <person name="Desjardins C.A."/>
            <person name="Gallo J.E."/>
            <person name="Holder J."/>
            <person name="Sullivan T.D."/>
            <person name="Marty A.J."/>
            <person name="Carmen J.C."/>
            <person name="Chen Z."/>
            <person name="Ding L."/>
            <person name="Gujja S."/>
            <person name="Magrini V."/>
            <person name="Misas E."/>
            <person name="Mitreva M."/>
            <person name="Priest M."/>
            <person name="Saif S."/>
            <person name="Whiston E.A."/>
            <person name="Young S."/>
            <person name="Zeng Q."/>
            <person name="Goldman W.E."/>
            <person name="Mardis E.R."/>
            <person name="Taylor J.W."/>
            <person name="McEwen J.G."/>
            <person name="Clay O.K."/>
            <person name="Klein B.S."/>
            <person name="Cuomo C.A."/>
        </authorList>
    </citation>
    <scope>NUCLEOTIDE SEQUENCE [LARGE SCALE GENOMIC DNA]</scope>
    <source>
        <strain evidence="4">UAMH 3008</strain>
    </source>
</reference>
<gene>
    <name evidence="3" type="ORF">EMCG_06686</name>
</gene>
<sequence length="616" mass="68440">MNRYRAVACKSLKAADDRANYHIDTSHIEPGIRLRELWSEISANEPSGTTEKLCEDLLLAEAILRAIKEPDTLQKEDREAARFLIFWTSSAALPKENFTSAWEEAQLADSEDVKRPTPATYKLARLKSSVGVSVLKLLNSISPINELEGDDAIEVITALAAFTCWKDPWTTERAFNEASTILQSYDSFRSSKSRGGLFIVLEDILRKKVKPLFSKTKTPAVTAAGRKNVHPIPQPRFDPSIFDPESKPWKFTDVYVITVLSWVIGRYAPSDKLAVESQLFLLVPAILSLIDDEAISFKAKGCELLSKFLEPLEQSNSDILRRTNLDSVFQDALNPCLLSLPTITPEPESIHLLQYAYPALLAVIRTRFPSSQPPSTSTPQRPTQTKPKQDPESQKRLECLTHFLRHGILHSYHHTSNPRPIENTSISSYPYPRLSTLLLSQLPPVLSELCIHTTKHLHDLVPLISATLSNAFGTAYPPLLAAAAEAARMLVLNAWPRIWRWRSELLGGLCACWLHICDDLVDIDMGACGDDSGGRRADLLRLQQALKEVVGVLKIAIEECVDVAVEEAGGTETEGRGADKVGKGEAIDVDSEFGKLVQGDERLRGLLIDNEYSDTQ</sequence>
<dbReference type="GO" id="GO:0005829">
    <property type="term" value="C:cytosol"/>
    <property type="evidence" value="ECO:0007669"/>
    <property type="project" value="TreeGrafter"/>
</dbReference>
<dbReference type="PANTHER" id="PTHR32226:SF2">
    <property type="entry name" value="TELO2-INTERACTING PROTEIN 2"/>
    <property type="match status" value="1"/>
</dbReference>
<dbReference type="EMBL" id="LCZI01000217">
    <property type="protein sequence ID" value="KKZ67626.1"/>
    <property type="molecule type" value="Genomic_DNA"/>
</dbReference>
<dbReference type="Pfam" id="PF10521">
    <property type="entry name" value="Tti2"/>
    <property type="match status" value="1"/>
</dbReference>
<dbReference type="AlphaFoldDB" id="A0A0G2JBK2"/>
<dbReference type="OrthoDB" id="6417021at2759"/>
<feature type="compositionally biased region" description="Low complexity" evidence="2">
    <location>
        <begin position="370"/>
        <end position="386"/>
    </location>
</feature>
<feature type="region of interest" description="Disordered" evidence="2">
    <location>
        <begin position="370"/>
        <end position="394"/>
    </location>
</feature>
<comment type="similarity">
    <text evidence="1">Belongs to the TTI2 family.</text>
</comment>
<dbReference type="VEuPathDB" id="FungiDB:EMCG_06686"/>
<organism evidence="3 4">
    <name type="scientific">[Emmonsia] crescens</name>
    <dbReference type="NCBI Taxonomy" id="73230"/>
    <lineage>
        <taxon>Eukaryota</taxon>
        <taxon>Fungi</taxon>
        <taxon>Dikarya</taxon>
        <taxon>Ascomycota</taxon>
        <taxon>Pezizomycotina</taxon>
        <taxon>Eurotiomycetes</taxon>
        <taxon>Eurotiomycetidae</taxon>
        <taxon>Onygenales</taxon>
        <taxon>Ajellomycetaceae</taxon>
        <taxon>Emergomyces</taxon>
    </lineage>
</organism>
<evidence type="ECO:0000313" key="4">
    <source>
        <dbReference type="Proteomes" id="UP000034164"/>
    </source>
</evidence>
<dbReference type="PANTHER" id="PTHR32226">
    <property type="entry name" value="TELO2-INTERACTING PROTEIN 2"/>
    <property type="match status" value="1"/>
</dbReference>
<evidence type="ECO:0000256" key="2">
    <source>
        <dbReference type="SAM" id="MobiDB-lite"/>
    </source>
</evidence>
<proteinExistence type="inferred from homology"/>
<dbReference type="GO" id="GO:0005634">
    <property type="term" value="C:nucleus"/>
    <property type="evidence" value="ECO:0007669"/>
    <property type="project" value="TreeGrafter"/>
</dbReference>
<evidence type="ECO:0000313" key="3">
    <source>
        <dbReference type="EMBL" id="KKZ67626.1"/>
    </source>
</evidence>
<accession>A0A0G2JBK2</accession>
<dbReference type="GO" id="GO:0110078">
    <property type="term" value="C:TTT Hsp90 cochaperone complex"/>
    <property type="evidence" value="ECO:0007669"/>
    <property type="project" value="InterPro"/>
</dbReference>
<dbReference type="Proteomes" id="UP000034164">
    <property type="component" value="Unassembled WGS sequence"/>
</dbReference>
<comment type="caution">
    <text evidence="3">The sequence shown here is derived from an EMBL/GenBank/DDBJ whole genome shotgun (WGS) entry which is preliminary data.</text>
</comment>
<protein>
    <submittedName>
        <fullName evidence="3">Uncharacterized protein</fullName>
    </submittedName>
</protein>
<name>A0A0G2JBK2_9EURO</name>